<evidence type="ECO:0000256" key="1">
    <source>
        <dbReference type="SAM" id="Phobius"/>
    </source>
</evidence>
<protein>
    <submittedName>
        <fullName evidence="2">Uncharacterized protein</fullName>
    </submittedName>
</protein>
<dbReference type="AlphaFoldDB" id="A0A828ZAF3"/>
<organism evidence="2 3">
    <name type="scientific">Leptospira weilii str. 2006001853</name>
    <dbReference type="NCBI Taxonomy" id="1001589"/>
    <lineage>
        <taxon>Bacteria</taxon>
        <taxon>Pseudomonadati</taxon>
        <taxon>Spirochaetota</taxon>
        <taxon>Spirochaetia</taxon>
        <taxon>Leptospirales</taxon>
        <taxon>Leptospiraceae</taxon>
        <taxon>Leptospira</taxon>
    </lineage>
</organism>
<accession>A0A828ZAF3</accession>
<dbReference type="EMBL" id="AFLV02000001">
    <property type="protein sequence ID" value="EKR66589.1"/>
    <property type="molecule type" value="Genomic_DNA"/>
</dbReference>
<keyword evidence="1" id="KW-1133">Transmembrane helix</keyword>
<evidence type="ECO:0000313" key="3">
    <source>
        <dbReference type="Proteomes" id="UP000001338"/>
    </source>
</evidence>
<feature type="transmembrane region" description="Helical" evidence="1">
    <location>
        <begin position="15"/>
        <end position="37"/>
    </location>
</feature>
<keyword evidence="1" id="KW-0472">Membrane</keyword>
<dbReference type="Proteomes" id="UP000001338">
    <property type="component" value="Unassembled WGS sequence"/>
</dbReference>
<gene>
    <name evidence="2" type="ORF">LEP1GSC036_1500</name>
</gene>
<reference evidence="2 3" key="1">
    <citation type="submission" date="2012-10" db="EMBL/GenBank/DDBJ databases">
        <authorList>
            <person name="Harkins D.M."/>
            <person name="Durkin A.S."/>
            <person name="Brinkac L.M."/>
            <person name="Haft D.H."/>
            <person name="Selengut J.D."/>
            <person name="Sanka R."/>
            <person name="DePew J."/>
            <person name="Purushe J."/>
            <person name="Whelen A.C."/>
            <person name="Vinetz J.M."/>
            <person name="Sutton G.G."/>
            <person name="Nierman W.C."/>
            <person name="Fouts D.E."/>
        </authorList>
    </citation>
    <scope>NUCLEOTIDE SEQUENCE [LARGE SCALE GENOMIC DNA]</scope>
    <source>
        <strain evidence="2 3">2006001853</strain>
    </source>
</reference>
<sequence length="48" mass="5906">MFVIFPCWILKRCDWINGIFLLFFQSLFIPFHSDFILSRKLELIHFNV</sequence>
<keyword evidence="1" id="KW-0812">Transmembrane</keyword>
<name>A0A828ZAF3_9LEPT</name>
<evidence type="ECO:0000313" key="2">
    <source>
        <dbReference type="EMBL" id="EKR66589.1"/>
    </source>
</evidence>
<comment type="caution">
    <text evidence="2">The sequence shown here is derived from an EMBL/GenBank/DDBJ whole genome shotgun (WGS) entry which is preliminary data.</text>
</comment>
<proteinExistence type="predicted"/>